<protein>
    <submittedName>
        <fullName evidence="2">Zinc-binding dehydrogenase family protein</fullName>
    </submittedName>
</protein>
<evidence type="ECO:0000259" key="1">
    <source>
        <dbReference type="SMART" id="SM00829"/>
    </source>
</evidence>
<sequence>MKRIQFHSYGGPEEMRLEEYQLPELADDEIRVRVKVASINPVDWKIRRGAMKIMTGRKFPRGMGQDFSGVVEAVGFGVKRFEIGDEVFGTTPVKTSGSFAETLITKEAFAFEKPAALTHQEAATLPVAATTAWIALARKAQLKAGQTVFINGAYGAVGQAATQIAKAMGATVVGRVRADSMNAAKAMGVDTVLDYGQPIQSHLMGKFDVVFDTHGGLPVAEERRLAKRGGTILDISPSSTKMLRIVLSRNHHFVMGKQNEATLREVAELARNGKLKLSIGRVVRLNEGIDLIRALETGSRIDGKGLIAMEAA</sequence>
<dbReference type="InterPro" id="IPR011032">
    <property type="entry name" value="GroES-like_sf"/>
</dbReference>
<dbReference type="SUPFAM" id="SSF50129">
    <property type="entry name" value="GroES-like"/>
    <property type="match status" value="1"/>
</dbReference>
<evidence type="ECO:0000313" key="2">
    <source>
        <dbReference type="EMBL" id="KGB98538.1"/>
    </source>
</evidence>
<accession>A0AA88Z3X4</accession>
<dbReference type="InterPro" id="IPR050700">
    <property type="entry name" value="YIM1/Zinc_Alcohol_DH_Fams"/>
</dbReference>
<comment type="caution">
    <text evidence="2">The sequence shown here is derived from an EMBL/GenBank/DDBJ whole genome shotgun (WGS) entry which is preliminary data.</text>
</comment>
<dbReference type="Proteomes" id="UP000029575">
    <property type="component" value="Unassembled WGS sequence"/>
</dbReference>
<dbReference type="InterPro" id="IPR013154">
    <property type="entry name" value="ADH-like_N"/>
</dbReference>
<dbReference type="InterPro" id="IPR020843">
    <property type="entry name" value="ER"/>
</dbReference>
<dbReference type="SMART" id="SM00829">
    <property type="entry name" value="PKS_ER"/>
    <property type="match status" value="1"/>
</dbReference>
<dbReference type="Gene3D" id="3.40.50.720">
    <property type="entry name" value="NAD(P)-binding Rossmann-like Domain"/>
    <property type="match status" value="1"/>
</dbReference>
<dbReference type="InterPro" id="IPR036291">
    <property type="entry name" value="NAD(P)-bd_dom_sf"/>
</dbReference>
<dbReference type="AlphaFoldDB" id="A0AA88Z3X4"/>
<reference evidence="2 3" key="1">
    <citation type="submission" date="2014-06" db="EMBL/GenBank/DDBJ databases">
        <authorList>
            <person name="Bishop-Lilly K.A."/>
            <person name="Broomall S.M."/>
            <person name="Chain P.S."/>
            <person name="Chertkov O."/>
            <person name="Coyne S.R."/>
            <person name="Daligault H.E."/>
            <person name="Davenport K.W."/>
            <person name="Erkkila T."/>
            <person name="Frey K.G."/>
            <person name="Gibbons H.S."/>
            <person name="Gu W."/>
            <person name="Jaissle J."/>
            <person name="Johnson S.L."/>
            <person name="Koroleva G.I."/>
            <person name="Ladner J.T."/>
            <person name="Lo C.-C."/>
            <person name="Minogue T.D."/>
            <person name="Munk C."/>
            <person name="Palacios G.F."/>
            <person name="Redden C.L."/>
            <person name="Rosenzweig C.N."/>
            <person name="Scholz M.B."/>
            <person name="Teshima H."/>
            <person name="Xu Y."/>
        </authorList>
    </citation>
    <scope>NUCLEOTIDE SEQUENCE [LARGE SCALE GENOMIC DNA]</scope>
    <source>
        <strain evidence="2 3">DWS 37UF10B-2</strain>
    </source>
</reference>
<feature type="domain" description="Enoyl reductase (ER)" evidence="1">
    <location>
        <begin position="10"/>
        <end position="307"/>
    </location>
</feature>
<evidence type="ECO:0000313" key="3">
    <source>
        <dbReference type="Proteomes" id="UP000029575"/>
    </source>
</evidence>
<dbReference type="Pfam" id="PF00107">
    <property type="entry name" value="ADH_zinc_N"/>
    <property type="match status" value="1"/>
</dbReference>
<dbReference type="RefSeq" id="WP_034207612.1">
    <property type="nucleotide sequence ID" value="NZ_KN150854.1"/>
</dbReference>
<dbReference type="Pfam" id="PF08240">
    <property type="entry name" value="ADH_N"/>
    <property type="match status" value="1"/>
</dbReference>
<dbReference type="PANTHER" id="PTHR11695:SF294">
    <property type="entry name" value="RETICULON-4-INTERACTING PROTEIN 1, MITOCHONDRIAL"/>
    <property type="match status" value="1"/>
</dbReference>
<organism evidence="2 3">
    <name type="scientific">Burkholderia cepacia</name>
    <name type="common">Pseudomonas cepacia</name>
    <dbReference type="NCBI Taxonomy" id="292"/>
    <lineage>
        <taxon>Bacteria</taxon>
        <taxon>Pseudomonadati</taxon>
        <taxon>Pseudomonadota</taxon>
        <taxon>Betaproteobacteria</taxon>
        <taxon>Burkholderiales</taxon>
        <taxon>Burkholderiaceae</taxon>
        <taxon>Burkholderia</taxon>
        <taxon>Burkholderia cepacia complex</taxon>
    </lineage>
</organism>
<dbReference type="GO" id="GO:0016491">
    <property type="term" value="F:oxidoreductase activity"/>
    <property type="evidence" value="ECO:0007669"/>
    <property type="project" value="InterPro"/>
</dbReference>
<proteinExistence type="predicted"/>
<dbReference type="CDD" id="cd08267">
    <property type="entry name" value="MDR1"/>
    <property type="match status" value="1"/>
</dbReference>
<name>A0AA88Z3X4_BURCE</name>
<dbReference type="SUPFAM" id="SSF51735">
    <property type="entry name" value="NAD(P)-binding Rossmann-fold domains"/>
    <property type="match status" value="1"/>
</dbReference>
<dbReference type="PANTHER" id="PTHR11695">
    <property type="entry name" value="ALCOHOL DEHYDROGENASE RELATED"/>
    <property type="match status" value="1"/>
</dbReference>
<dbReference type="Gene3D" id="3.90.180.10">
    <property type="entry name" value="Medium-chain alcohol dehydrogenases, catalytic domain"/>
    <property type="match status" value="1"/>
</dbReference>
<dbReference type="EMBL" id="JPGD01000005">
    <property type="protein sequence ID" value="KGB98538.1"/>
    <property type="molecule type" value="Genomic_DNA"/>
</dbReference>
<dbReference type="InterPro" id="IPR013149">
    <property type="entry name" value="ADH-like_C"/>
</dbReference>
<gene>
    <name evidence="2" type="ORF">DM43_3993</name>
</gene>